<comment type="caution">
    <text evidence="2">The sequence shown here is derived from an EMBL/GenBank/DDBJ whole genome shotgun (WGS) entry which is preliminary data.</text>
</comment>
<sequence length="204" mass="23117">MLQITNSINNIKIYHLFNIYCFFFAKSTRKSRFYKMVKFISTIFCCFAVLCFAVSTRVNECSQGGLTPEVHVPDCDSDSDLLCIVKFMGDIDLTMKFKTPHYLETLKPQIIGKSLFGNFTISPAVSSVDPCQGILNSFCPLVANEVIEYRYSINLLVPPFLPFTIEFSIMDEDKTSNMLQFGCICCKIVACDNNYYCNTTSGDF</sequence>
<dbReference type="InterPro" id="IPR014756">
    <property type="entry name" value="Ig_E-set"/>
</dbReference>
<dbReference type="Gene3D" id="2.60.40.770">
    <property type="match status" value="1"/>
</dbReference>
<evidence type="ECO:0000313" key="2">
    <source>
        <dbReference type="EMBL" id="KAJ8961948.1"/>
    </source>
</evidence>
<evidence type="ECO:0000313" key="3">
    <source>
        <dbReference type="Proteomes" id="UP001162164"/>
    </source>
</evidence>
<feature type="transmembrane region" description="Helical" evidence="1">
    <location>
        <begin position="36"/>
        <end position="55"/>
    </location>
</feature>
<dbReference type="Proteomes" id="UP001162164">
    <property type="component" value="Unassembled WGS sequence"/>
</dbReference>
<dbReference type="EMBL" id="JAPWTJ010003135">
    <property type="protein sequence ID" value="KAJ8961948.1"/>
    <property type="molecule type" value="Genomic_DNA"/>
</dbReference>
<accession>A0ABQ9ISD3</accession>
<organism evidence="2 3">
    <name type="scientific">Molorchus minor</name>
    <dbReference type="NCBI Taxonomy" id="1323400"/>
    <lineage>
        <taxon>Eukaryota</taxon>
        <taxon>Metazoa</taxon>
        <taxon>Ecdysozoa</taxon>
        <taxon>Arthropoda</taxon>
        <taxon>Hexapoda</taxon>
        <taxon>Insecta</taxon>
        <taxon>Pterygota</taxon>
        <taxon>Neoptera</taxon>
        <taxon>Endopterygota</taxon>
        <taxon>Coleoptera</taxon>
        <taxon>Polyphaga</taxon>
        <taxon>Cucujiformia</taxon>
        <taxon>Chrysomeloidea</taxon>
        <taxon>Cerambycidae</taxon>
        <taxon>Lamiinae</taxon>
        <taxon>Monochamini</taxon>
        <taxon>Molorchus</taxon>
    </lineage>
</organism>
<name>A0ABQ9ISD3_9CUCU</name>
<keyword evidence="3" id="KW-1185">Reference proteome</keyword>
<gene>
    <name evidence="2" type="ORF">NQ317_009265</name>
</gene>
<reference evidence="2" key="1">
    <citation type="journal article" date="2023" name="Insect Mol. Biol.">
        <title>Genome sequencing provides insights into the evolution of gene families encoding plant cell wall-degrading enzymes in longhorned beetles.</title>
        <authorList>
            <person name="Shin N.R."/>
            <person name="Okamura Y."/>
            <person name="Kirsch R."/>
            <person name="Pauchet Y."/>
        </authorList>
    </citation>
    <scope>NUCLEOTIDE SEQUENCE</scope>
    <source>
        <strain evidence="2">MMC_N1</strain>
    </source>
</reference>
<keyword evidence="1" id="KW-0812">Transmembrane</keyword>
<dbReference type="SUPFAM" id="SSF81296">
    <property type="entry name" value="E set domains"/>
    <property type="match status" value="1"/>
</dbReference>
<evidence type="ECO:0000256" key="1">
    <source>
        <dbReference type="SAM" id="Phobius"/>
    </source>
</evidence>
<keyword evidence="1" id="KW-1133">Transmembrane helix</keyword>
<evidence type="ECO:0008006" key="4">
    <source>
        <dbReference type="Google" id="ProtNLM"/>
    </source>
</evidence>
<protein>
    <recommendedName>
        <fullName evidence="4">MD-2-related lipid-recognition domain-containing protein</fullName>
    </recommendedName>
</protein>
<keyword evidence="1" id="KW-0472">Membrane</keyword>
<proteinExistence type="predicted"/>